<dbReference type="EMBL" id="BSNS01000023">
    <property type="protein sequence ID" value="GLQ57251.1"/>
    <property type="molecule type" value="Genomic_DNA"/>
</dbReference>
<dbReference type="Gene3D" id="3.40.630.30">
    <property type="match status" value="1"/>
</dbReference>
<reference evidence="3" key="1">
    <citation type="journal article" date="2019" name="Int. J. Syst. Evol. Microbiol.">
        <title>The Global Catalogue of Microorganisms (GCM) 10K type strain sequencing project: providing services to taxonomists for standard genome sequencing and annotation.</title>
        <authorList>
            <consortium name="The Broad Institute Genomics Platform"/>
            <consortium name="The Broad Institute Genome Sequencing Center for Infectious Disease"/>
            <person name="Wu L."/>
            <person name="Ma J."/>
        </authorList>
    </citation>
    <scope>NUCLEOTIDE SEQUENCE [LARGE SCALE GENOMIC DNA]</scope>
    <source>
        <strain evidence="3">NBRC 112416</strain>
    </source>
</reference>
<evidence type="ECO:0000313" key="3">
    <source>
        <dbReference type="Proteomes" id="UP001156691"/>
    </source>
</evidence>
<protein>
    <submittedName>
        <fullName evidence="2">GCN5 family N-acetyltransferase</fullName>
    </submittedName>
</protein>
<organism evidence="2 3">
    <name type="scientific">Devosia nitrariae</name>
    <dbReference type="NCBI Taxonomy" id="2071872"/>
    <lineage>
        <taxon>Bacteria</taxon>
        <taxon>Pseudomonadati</taxon>
        <taxon>Pseudomonadota</taxon>
        <taxon>Alphaproteobacteria</taxon>
        <taxon>Hyphomicrobiales</taxon>
        <taxon>Devosiaceae</taxon>
        <taxon>Devosia</taxon>
    </lineage>
</organism>
<accession>A0ABQ5WBT9</accession>
<dbReference type="SUPFAM" id="SSF55729">
    <property type="entry name" value="Acyl-CoA N-acyltransferases (Nat)"/>
    <property type="match status" value="1"/>
</dbReference>
<dbReference type="RefSeq" id="WP_284342641.1">
    <property type="nucleotide sequence ID" value="NZ_BSNS01000023.1"/>
</dbReference>
<gene>
    <name evidence="2" type="ORF">GCM10010862_45100</name>
</gene>
<feature type="domain" description="N-acetyltransferase" evidence="1">
    <location>
        <begin position="15"/>
        <end position="151"/>
    </location>
</feature>
<comment type="caution">
    <text evidence="2">The sequence shown here is derived from an EMBL/GenBank/DDBJ whole genome shotgun (WGS) entry which is preliminary data.</text>
</comment>
<dbReference type="PANTHER" id="PTHR43610">
    <property type="entry name" value="BLL6696 PROTEIN"/>
    <property type="match status" value="1"/>
</dbReference>
<dbReference type="Pfam" id="PF13302">
    <property type="entry name" value="Acetyltransf_3"/>
    <property type="match status" value="1"/>
</dbReference>
<dbReference type="Proteomes" id="UP001156691">
    <property type="component" value="Unassembled WGS sequence"/>
</dbReference>
<dbReference type="InterPro" id="IPR000182">
    <property type="entry name" value="GNAT_dom"/>
</dbReference>
<evidence type="ECO:0000259" key="1">
    <source>
        <dbReference type="Pfam" id="PF13302"/>
    </source>
</evidence>
<evidence type="ECO:0000313" key="2">
    <source>
        <dbReference type="EMBL" id="GLQ57251.1"/>
    </source>
</evidence>
<dbReference type="InterPro" id="IPR016181">
    <property type="entry name" value="Acyl_CoA_acyltransferase"/>
</dbReference>
<dbReference type="PANTHER" id="PTHR43610:SF1">
    <property type="entry name" value="N-ACETYLTRANSFERASE DOMAIN-CONTAINING PROTEIN"/>
    <property type="match status" value="1"/>
</dbReference>
<keyword evidence="3" id="KW-1185">Reference proteome</keyword>
<proteinExistence type="predicted"/>
<sequence length="196" mass="21970">MPLSPVTLSGRHVDLLPLSPDHHDGLVEAVKDGSLWELWYTKVATPEAMAGEIERRLGLLAGGAMLPFTVFDKAAQRIVGMTTYLNVDLAVPRVEIGATWYARGAQRTPLNTEAKLLLLSHAFDALECRVVEFRTHVLNQQSRRAIERLGASLDGILRQHMRMPDGTIRDTCVYSIIAQEWPAVRSHLNWLLEKPR</sequence>
<name>A0ABQ5WBT9_9HYPH</name>